<dbReference type="EMBL" id="JAAGKO020000028">
    <property type="protein sequence ID" value="MDI5964868.1"/>
    <property type="molecule type" value="Genomic_DNA"/>
</dbReference>
<dbReference type="InterPro" id="IPR004474">
    <property type="entry name" value="LytR_CpsA_psr"/>
</dbReference>
<evidence type="ECO:0000313" key="6">
    <source>
        <dbReference type="EMBL" id="MDI5964868.1"/>
    </source>
</evidence>
<keyword evidence="3" id="KW-0472">Membrane</keyword>
<dbReference type="EMBL" id="JABXJJ020000020">
    <property type="protein sequence ID" value="MDI5971133.1"/>
    <property type="molecule type" value="Genomic_DNA"/>
</dbReference>
<dbReference type="Pfam" id="PF13399">
    <property type="entry name" value="LytR_C"/>
    <property type="match status" value="1"/>
</dbReference>
<dbReference type="NCBIfam" id="TIGR00350">
    <property type="entry name" value="lytR_cpsA_psr"/>
    <property type="match status" value="1"/>
</dbReference>
<comment type="similarity">
    <text evidence="1">Belongs to the LytR/CpsA/Psr (LCP) family.</text>
</comment>
<evidence type="ECO:0000259" key="5">
    <source>
        <dbReference type="Pfam" id="PF13399"/>
    </source>
</evidence>
<gene>
    <name evidence="6" type="ORF">POF43_019430</name>
    <name evidence="7" type="ORF">POF50_017575</name>
</gene>
<protein>
    <submittedName>
        <fullName evidence="7">LCP family protein</fullName>
    </submittedName>
</protein>
<proteinExistence type="inferred from homology"/>
<dbReference type="AlphaFoldDB" id="A0AA90GZF1"/>
<reference evidence="7 8" key="1">
    <citation type="submission" date="2023-05" db="EMBL/GenBank/DDBJ databases">
        <title>Streptantibioticus silvisoli sp. nov., acidotolerant actinomycetes 1 from pine litter.</title>
        <authorList>
            <person name="Swiecimska M."/>
            <person name="Golinska P."/>
            <person name="Sangal V."/>
            <person name="Wachnowicz B."/>
            <person name="Goodfellow M."/>
        </authorList>
    </citation>
    <scope>NUCLEOTIDE SEQUENCE</scope>
    <source>
        <strain evidence="7">SL13</strain>
        <strain evidence="6 8">SL54</strain>
    </source>
</reference>
<evidence type="ECO:0000256" key="1">
    <source>
        <dbReference type="ARBA" id="ARBA00006068"/>
    </source>
</evidence>
<dbReference type="InterPro" id="IPR027381">
    <property type="entry name" value="LytR/CpsA/Psr_C"/>
</dbReference>
<accession>A0AA90GZF1</accession>
<dbReference type="Gene3D" id="3.40.630.190">
    <property type="entry name" value="LCP protein"/>
    <property type="match status" value="1"/>
</dbReference>
<dbReference type="RefSeq" id="WP_271313399.1">
    <property type="nucleotide sequence ID" value="NZ_JAAGKO020000028.1"/>
</dbReference>
<dbReference type="PANTHER" id="PTHR33392">
    <property type="entry name" value="POLYISOPRENYL-TEICHOIC ACID--PEPTIDOGLYCAN TEICHOIC ACID TRANSFERASE TAGU"/>
    <property type="match status" value="1"/>
</dbReference>
<keyword evidence="3" id="KW-1133">Transmembrane helix</keyword>
<evidence type="ECO:0000256" key="2">
    <source>
        <dbReference type="SAM" id="MobiDB-lite"/>
    </source>
</evidence>
<keyword evidence="8" id="KW-1185">Reference proteome</keyword>
<feature type="transmembrane region" description="Helical" evidence="3">
    <location>
        <begin position="44"/>
        <end position="66"/>
    </location>
</feature>
<evidence type="ECO:0000313" key="7">
    <source>
        <dbReference type="EMBL" id="MDI5971133.1"/>
    </source>
</evidence>
<dbReference type="Pfam" id="PF03816">
    <property type="entry name" value="LytR_cpsA_psr"/>
    <property type="match status" value="1"/>
</dbReference>
<name>A0AA90GZF1_9ACTN</name>
<feature type="domain" description="LytR/CpsA/Psr regulator C-terminal" evidence="5">
    <location>
        <begin position="392"/>
        <end position="475"/>
    </location>
</feature>
<dbReference type="Proteomes" id="UP001156398">
    <property type="component" value="Unassembled WGS sequence"/>
</dbReference>
<dbReference type="InterPro" id="IPR050922">
    <property type="entry name" value="LytR/CpsA/Psr_CW_biosynth"/>
</dbReference>
<dbReference type="Gene3D" id="3.30.70.2390">
    <property type="match status" value="1"/>
</dbReference>
<evidence type="ECO:0000313" key="8">
    <source>
        <dbReference type="Proteomes" id="UP001156398"/>
    </source>
</evidence>
<keyword evidence="3" id="KW-0812">Transmembrane</keyword>
<feature type="region of interest" description="Disordered" evidence="2">
    <location>
        <begin position="1"/>
        <end position="40"/>
    </location>
</feature>
<comment type="caution">
    <text evidence="7">The sequence shown here is derived from an EMBL/GenBank/DDBJ whole genome shotgun (WGS) entry which is preliminary data.</text>
</comment>
<organism evidence="7">
    <name type="scientific">Streptantibioticus silvisoli</name>
    <dbReference type="NCBI Taxonomy" id="2705255"/>
    <lineage>
        <taxon>Bacteria</taxon>
        <taxon>Bacillati</taxon>
        <taxon>Actinomycetota</taxon>
        <taxon>Actinomycetes</taxon>
        <taxon>Kitasatosporales</taxon>
        <taxon>Streptomycetaceae</taxon>
        <taxon>Streptantibioticus</taxon>
    </lineage>
</organism>
<dbReference type="PANTHER" id="PTHR33392:SF6">
    <property type="entry name" value="POLYISOPRENYL-TEICHOIC ACID--PEPTIDOGLYCAN TEICHOIC ACID TRANSFERASE TAGU"/>
    <property type="match status" value="1"/>
</dbReference>
<evidence type="ECO:0000259" key="4">
    <source>
        <dbReference type="Pfam" id="PF03816"/>
    </source>
</evidence>
<feature type="domain" description="Cell envelope-related transcriptional attenuator" evidence="4">
    <location>
        <begin position="128"/>
        <end position="283"/>
    </location>
</feature>
<sequence>MTETPSVPPGRASSRRRAPAQDTSAASGGRAAARKNRRRKHKGLKITAMVVGFVVVIGGVGVAYAYNKLNGNIHSDDLYSGTGAGAGHEKADAFGRTPINILMIGSDSRTNAADCKLGGACTPGGGARADVEMVVHISADRSNATVMSIPRDLETALPACTDNDNHTSTPARTDMINSALNWGPGCSVAAVHQLTGIPIDHFMMVDFSGVVNMADAVGGVQVCVSDNVYDPYSHLKLSKGSHTLTGDAALEFLRTRHGFGDGTDTGRTVAQHLYLSSLISKLKSAGTLTNPSAIWSLANAATKSLTVDTGLNSISKMISLAGDVNKVPANRITFATMQTGQDPAPGMGGRLVVGPGAQTLFQTVSDDQSLTTASGKKSTAASSATAIPTGNIAVQVQNGTTIPGRAGAIAQALIAKGYSQQTAGGNGGSAATTLLTYPASQKAQAKAVAGTLGLPSSALKQGTGSQITLLIGNDWPTGNTFPGGKGKPAPADTAQALGGASVQNGGDNKGCAQVSHFSTIGATGAGQVTTATTPYGMTPVHAYEISPNVKNSAP</sequence>
<evidence type="ECO:0000256" key="3">
    <source>
        <dbReference type="SAM" id="Phobius"/>
    </source>
</evidence>